<gene>
    <name evidence="1" type="ORF">SDC9_124287</name>
</gene>
<reference evidence="1" key="1">
    <citation type="submission" date="2019-08" db="EMBL/GenBank/DDBJ databases">
        <authorList>
            <person name="Kucharzyk K."/>
            <person name="Murdoch R.W."/>
            <person name="Higgins S."/>
            <person name="Loffler F."/>
        </authorList>
    </citation>
    <scope>NUCLEOTIDE SEQUENCE</scope>
</reference>
<organism evidence="1">
    <name type="scientific">bioreactor metagenome</name>
    <dbReference type="NCBI Taxonomy" id="1076179"/>
    <lineage>
        <taxon>unclassified sequences</taxon>
        <taxon>metagenomes</taxon>
        <taxon>ecological metagenomes</taxon>
    </lineage>
</organism>
<sequence length="185" mass="20970">MPYAVADDEVNWLCEDNDAGTLCNSRGQITAGNYQVDPEEKFNDALIVTGKTKNGSTLTYTVLTGRGDNYIFSWSTSPRTMKGYTSGYVIVSDEMVPQCSGFTIYYEYELTDGKLNSDRWSVWVREDGTTWVRVGDIFLENKVGKQFDIEFDHPITFNEICVQPETYSDDYSCTTSYAIGYLVFN</sequence>
<protein>
    <submittedName>
        <fullName evidence="1">Uncharacterized protein</fullName>
    </submittedName>
</protein>
<accession>A0A645CK23</accession>
<comment type="caution">
    <text evidence="1">The sequence shown here is derived from an EMBL/GenBank/DDBJ whole genome shotgun (WGS) entry which is preliminary data.</text>
</comment>
<dbReference type="Gene3D" id="2.60.120.260">
    <property type="entry name" value="Galactose-binding domain-like"/>
    <property type="match status" value="1"/>
</dbReference>
<name>A0A645CK23_9ZZZZ</name>
<dbReference type="AlphaFoldDB" id="A0A645CK23"/>
<dbReference type="EMBL" id="VSSQ01027839">
    <property type="protein sequence ID" value="MPM77285.1"/>
    <property type="molecule type" value="Genomic_DNA"/>
</dbReference>
<proteinExistence type="predicted"/>
<evidence type="ECO:0000313" key="1">
    <source>
        <dbReference type="EMBL" id="MPM77285.1"/>
    </source>
</evidence>